<feature type="non-terminal residue" evidence="2">
    <location>
        <position position="1"/>
    </location>
</feature>
<evidence type="ECO:0000259" key="1">
    <source>
        <dbReference type="Pfam" id="PF00078"/>
    </source>
</evidence>
<dbReference type="InterPro" id="IPR000477">
    <property type="entry name" value="RT_dom"/>
</dbReference>
<protein>
    <recommendedName>
        <fullName evidence="1">Reverse transcriptase domain-containing protein</fullName>
    </recommendedName>
</protein>
<name>A0A1B6HNI2_9HEMI</name>
<dbReference type="PANTHER" id="PTHR33332">
    <property type="entry name" value="REVERSE TRANSCRIPTASE DOMAIN-CONTAINING PROTEIN"/>
    <property type="match status" value="1"/>
</dbReference>
<dbReference type="EMBL" id="GECU01031551">
    <property type="protein sequence ID" value="JAS76155.1"/>
    <property type="molecule type" value="Transcribed_RNA"/>
</dbReference>
<reference evidence="2" key="1">
    <citation type="submission" date="2015-11" db="EMBL/GenBank/DDBJ databases">
        <title>De novo transcriptome assembly of four potential Pierce s Disease insect vectors from Arizona vineyards.</title>
        <authorList>
            <person name="Tassone E.E."/>
        </authorList>
    </citation>
    <scope>NUCLEOTIDE SEQUENCE</scope>
</reference>
<sequence>GPFLFNLFINDIGDALTAKHLLFADDVKLFLESSSGHDVDRLRLSLRAVEHWCFKNAMDLNVSKCSVMTFSRSRNPLFHDYHLGSEILHRVWKMKDLGVVTTSTLHSGEHV</sequence>
<dbReference type="AlphaFoldDB" id="A0A1B6HNI2"/>
<evidence type="ECO:0000313" key="2">
    <source>
        <dbReference type="EMBL" id="JAS76155.1"/>
    </source>
</evidence>
<feature type="non-terminal residue" evidence="2">
    <location>
        <position position="111"/>
    </location>
</feature>
<proteinExistence type="predicted"/>
<feature type="domain" description="Reverse transcriptase" evidence="1">
    <location>
        <begin position="1"/>
        <end position="90"/>
    </location>
</feature>
<accession>A0A1B6HNI2</accession>
<dbReference type="Pfam" id="PF00078">
    <property type="entry name" value="RVT_1"/>
    <property type="match status" value="1"/>
</dbReference>
<organism evidence="2">
    <name type="scientific">Homalodisca liturata</name>
    <dbReference type="NCBI Taxonomy" id="320908"/>
    <lineage>
        <taxon>Eukaryota</taxon>
        <taxon>Metazoa</taxon>
        <taxon>Ecdysozoa</taxon>
        <taxon>Arthropoda</taxon>
        <taxon>Hexapoda</taxon>
        <taxon>Insecta</taxon>
        <taxon>Pterygota</taxon>
        <taxon>Neoptera</taxon>
        <taxon>Paraneoptera</taxon>
        <taxon>Hemiptera</taxon>
        <taxon>Auchenorrhyncha</taxon>
        <taxon>Membracoidea</taxon>
        <taxon>Cicadellidae</taxon>
        <taxon>Cicadellinae</taxon>
        <taxon>Proconiini</taxon>
        <taxon>Homalodisca</taxon>
    </lineage>
</organism>
<gene>
    <name evidence="2" type="ORF">g.2866</name>
</gene>